<accession>A7EJL3</accession>
<feature type="compositionally biased region" description="Low complexity" evidence="1">
    <location>
        <begin position="148"/>
        <end position="163"/>
    </location>
</feature>
<dbReference type="HOGENOM" id="CLU_900665_0_0_1"/>
<dbReference type="AlphaFoldDB" id="A7EJL3"/>
<dbReference type="RefSeq" id="XP_001594078.1">
    <property type="nucleotide sequence ID" value="XM_001594028.1"/>
</dbReference>
<feature type="compositionally biased region" description="Low complexity" evidence="1">
    <location>
        <begin position="224"/>
        <end position="235"/>
    </location>
</feature>
<keyword evidence="3" id="KW-1185">Reference proteome</keyword>
<dbReference type="EMBL" id="CH476626">
    <property type="protein sequence ID" value="EDO03029.1"/>
    <property type="molecule type" value="Genomic_DNA"/>
</dbReference>
<feature type="compositionally biased region" description="Low complexity" evidence="1">
    <location>
        <begin position="176"/>
        <end position="199"/>
    </location>
</feature>
<reference evidence="3" key="1">
    <citation type="journal article" date="2011" name="PLoS Genet.">
        <title>Genomic analysis of the necrotrophic fungal pathogens Sclerotinia sclerotiorum and Botrytis cinerea.</title>
        <authorList>
            <person name="Amselem J."/>
            <person name="Cuomo C.A."/>
            <person name="van Kan J.A."/>
            <person name="Viaud M."/>
            <person name="Benito E.P."/>
            <person name="Couloux A."/>
            <person name="Coutinho P.M."/>
            <person name="de Vries R.P."/>
            <person name="Dyer P.S."/>
            <person name="Fillinger S."/>
            <person name="Fournier E."/>
            <person name="Gout L."/>
            <person name="Hahn M."/>
            <person name="Kohn L."/>
            <person name="Lapalu N."/>
            <person name="Plummer K.M."/>
            <person name="Pradier J.M."/>
            <person name="Quevillon E."/>
            <person name="Sharon A."/>
            <person name="Simon A."/>
            <person name="ten Have A."/>
            <person name="Tudzynski B."/>
            <person name="Tudzynski P."/>
            <person name="Wincker P."/>
            <person name="Andrew M."/>
            <person name="Anthouard V."/>
            <person name="Beever R.E."/>
            <person name="Beffa R."/>
            <person name="Benoit I."/>
            <person name="Bouzid O."/>
            <person name="Brault B."/>
            <person name="Chen Z."/>
            <person name="Choquer M."/>
            <person name="Collemare J."/>
            <person name="Cotton P."/>
            <person name="Danchin E.G."/>
            <person name="Da Silva C."/>
            <person name="Gautier A."/>
            <person name="Giraud C."/>
            <person name="Giraud T."/>
            <person name="Gonzalez C."/>
            <person name="Grossetete S."/>
            <person name="Guldener U."/>
            <person name="Henrissat B."/>
            <person name="Howlett B.J."/>
            <person name="Kodira C."/>
            <person name="Kretschmer M."/>
            <person name="Lappartient A."/>
            <person name="Leroch M."/>
            <person name="Levis C."/>
            <person name="Mauceli E."/>
            <person name="Neuveglise C."/>
            <person name="Oeser B."/>
            <person name="Pearson M."/>
            <person name="Poulain J."/>
            <person name="Poussereau N."/>
            <person name="Quesneville H."/>
            <person name="Rascle C."/>
            <person name="Schumacher J."/>
            <person name="Segurens B."/>
            <person name="Sexton A."/>
            <person name="Silva E."/>
            <person name="Sirven C."/>
            <person name="Soanes D.M."/>
            <person name="Talbot N.J."/>
            <person name="Templeton M."/>
            <person name="Yandava C."/>
            <person name="Yarden O."/>
            <person name="Zeng Q."/>
            <person name="Rollins J.A."/>
            <person name="Lebrun M.H."/>
            <person name="Dickman M."/>
        </authorList>
    </citation>
    <scope>NUCLEOTIDE SEQUENCE [LARGE SCALE GENOMIC DNA]</scope>
    <source>
        <strain evidence="3">ATCC 18683 / 1980 / Ss-1</strain>
    </source>
</reference>
<dbReference type="InParanoid" id="A7EJL3"/>
<sequence length="309" mass="34734">MSWITKNWIARYLKPGHKFKIGNNIWELSGNPINEAEYEDFSRAVYECKLVDERGGEEIKSPAVVKIWMQTPEINTYEDWFYASELYDLYLAENLDTAGDPDIDIASHMGSPEQFVSAGNSDIASDSNFAGHSNPADKSDSDGHSDITNHPNSNTHSNSTYNSDINSATHPIPALNSQSPSNSNSNSNPNPNTTNLINPPNYPEPWDSELTCLNLLNKSYTTLHHTPNIPNTTNTSAQEKSKIPSDTYKPFPYAIGLAKYKQRRNFPLEGGYLNIPKTRNRKPRQSNEEFIIGKHGDIVMKKHGPLFRF</sequence>
<protein>
    <submittedName>
        <fullName evidence="2">Uncharacterized protein</fullName>
    </submittedName>
</protein>
<feature type="region of interest" description="Disordered" evidence="1">
    <location>
        <begin position="224"/>
        <end position="245"/>
    </location>
</feature>
<dbReference type="GeneID" id="5490079"/>
<gene>
    <name evidence="2" type="ORF">SS1G_05507</name>
</gene>
<dbReference type="Proteomes" id="UP000001312">
    <property type="component" value="Unassembled WGS sequence"/>
</dbReference>
<dbReference type="KEGG" id="ssl:SS1G_05507"/>
<evidence type="ECO:0000313" key="2">
    <source>
        <dbReference type="EMBL" id="EDO03029.1"/>
    </source>
</evidence>
<name>A7EJL3_SCLS1</name>
<feature type="compositionally biased region" description="Basic and acidic residues" evidence="1">
    <location>
        <begin position="135"/>
        <end position="147"/>
    </location>
</feature>
<evidence type="ECO:0000313" key="3">
    <source>
        <dbReference type="Proteomes" id="UP000001312"/>
    </source>
</evidence>
<feature type="compositionally biased region" description="Polar residues" evidence="1">
    <location>
        <begin position="117"/>
        <end position="131"/>
    </location>
</feature>
<organism evidence="2 3">
    <name type="scientific">Sclerotinia sclerotiorum (strain ATCC 18683 / 1980 / Ss-1)</name>
    <name type="common">White mold</name>
    <name type="synonym">Whetzelinia sclerotiorum</name>
    <dbReference type="NCBI Taxonomy" id="665079"/>
    <lineage>
        <taxon>Eukaryota</taxon>
        <taxon>Fungi</taxon>
        <taxon>Dikarya</taxon>
        <taxon>Ascomycota</taxon>
        <taxon>Pezizomycotina</taxon>
        <taxon>Leotiomycetes</taxon>
        <taxon>Helotiales</taxon>
        <taxon>Sclerotiniaceae</taxon>
        <taxon>Sclerotinia</taxon>
    </lineage>
</organism>
<evidence type="ECO:0000256" key="1">
    <source>
        <dbReference type="SAM" id="MobiDB-lite"/>
    </source>
</evidence>
<proteinExistence type="predicted"/>
<feature type="region of interest" description="Disordered" evidence="1">
    <location>
        <begin position="114"/>
        <end position="202"/>
    </location>
</feature>